<dbReference type="SUPFAM" id="SSF51004">
    <property type="entry name" value="C-terminal (heme d1) domain of cytochrome cd1-nitrite reductase"/>
    <property type="match status" value="1"/>
</dbReference>
<protein>
    <submittedName>
        <fullName evidence="3">Multicopper oxidase type 3</fullName>
    </submittedName>
</protein>
<feature type="region of interest" description="Disordered" evidence="1">
    <location>
        <begin position="343"/>
        <end position="366"/>
    </location>
</feature>
<organism evidence="3 4">
    <name type="scientific">Methylocaldum marinum</name>
    <dbReference type="NCBI Taxonomy" id="1432792"/>
    <lineage>
        <taxon>Bacteria</taxon>
        <taxon>Pseudomonadati</taxon>
        <taxon>Pseudomonadota</taxon>
        <taxon>Gammaproteobacteria</taxon>
        <taxon>Methylococcales</taxon>
        <taxon>Methylococcaceae</taxon>
        <taxon>Methylocaldum</taxon>
    </lineage>
</organism>
<dbReference type="AlphaFoldDB" id="A0A250KSQ9"/>
<dbReference type="EMBL" id="AP017928">
    <property type="protein sequence ID" value="BBA34723.1"/>
    <property type="molecule type" value="Genomic_DNA"/>
</dbReference>
<dbReference type="Gene3D" id="2.130.10.10">
    <property type="entry name" value="YVTN repeat-like/Quinoprotein amine dehydrogenase"/>
    <property type="match status" value="2"/>
</dbReference>
<accession>A0A250KSQ9</accession>
<evidence type="ECO:0000256" key="1">
    <source>
        <dbReference type="SAM" id="MobiDB-lite"/>
    </source>
</evidence>
<sequence length="619" mass="65877">MNKFRTLTSAIALSLGTMSFIPAASAETTSEEDVILSVPGVMPVAALEMTDEPGTWFKDPTDGDSLVVVKPGDAVLIKMTDVNAEHTITSLLWQPGAAKFPVDQDKPSSASVTQTFDKPGLYVFTCKVHPYMFGAVVVDDPNTEGLDLGSEIQLVTGAKVPTTSDIAKKLLRTFFVATTPSLWRDYSKPNWDLKLPSIPLNLGGTVIGLDALNVSMPNKLFNPATPGVGEVWVNAQFETIKGKSKPGSATQVDAENWTIKKKVKGVDINMNNPHNMWTDRTYKYIYQTEWFDKRLVTFDRETGQIYGALTVGQSPSHVMSRPSDDSLTVALNGEERVLKLTGGKHPTAQDSVNTGPNSGPHGHHVTHDGKFALTPNALAGSVSIVDLDSGQASTVPNVGVIPIAIWGDATDKAYVANLLGTPPLLSTLSVIDTKSKQKIKDINLAADYDPISGKTTGEAYGLLPIQTPISPDGKYVVTANTLSATITITDTSTHKVLKSLPCEPGCHGVNFGMKKGGGYYAYVASKFANDLIVVDMDKLEIAGRVLLADAKDADIVGNNGMGGQGVLPLPIADHGWIEETAKLSGSGQLAAEVEAWLGALTTAQRGVELPQKVVTGAQP</sequence>
<keyword evidence="4" id="KW-1185">Reference proteome</keyword>
<dbReference type="Gene3D" id="2.60.40.420">
    <property type="entry name" value="Cupredoxins - blue copper proteins"/>
    <property type="match status" value="1"/>
</dbReference>
<keyword evidence="2" id="KW-0732">Signal</keyword>
<name>A0A250KSQ9_9GAMM</name>
<feature type="signal peptide" evidence="2">
    <location>
        <begin position="1"/>
        <end position="26"/>
    </location>
</feature>
<dbReference type="OrthoDB" id="9757546at2"/>
<dbReference type="PANTHER" id="PTHR47197">
    <property type="entry name" value="PROTEIN NIRF"/>
    <property type="match status" value="1"/>
</dbReference>
<evidence type="ECO:0000256" key="2">
    <source>
        <dbReference type="SAM" id="SignalP"/>
    </source>
</evidence>
<proteinExistence type="predicted"/>
<evidence type="ECO:0000313" key="4">
    <source>
        <dbReference type="Proteomes" id="UP000266313"/>
    </source>
</evidence>
<dbReference type="KEGG" id="mmai:sS8_2778"/>
<dbReference type="InterPro" id="IPR008972">
    <property type="entry name" value="Cupredoxin"/>
</dbReference>
<dbReference type="PANTHER" id="PTHR47197:SF3">
    <property type="entry name" value="DIHYDRO-HEME D1 DEHYDROGENASE"/>
    <property type="match status" value="1"/>
</dbReference>
<feature type="chain" id="PRO_5013010132" evidence="2">
    <location>
        <begin position="27"/>
        <end position="619"/>
    </location>
</feature>
<gene>
    <name evidence="3" type="ORF">sS8_2778</name>
</gene>
<feature type="compositionally biased region" description="Polar residues" evidence="1">
    <location>
        <begin position="348"/>
        <end position="357"/>
    </location>
</feature>
<dbReference type="InterPro" id="IPR011048">
    <property type="entry name" value="Haem_d1_sf"/>
</dbReference>
<dbReference type="Proteomes" id="UP000266313">
    <property type="component" value="Chromosome"/>
</dbReference>
<dbReference type="InterPro" id="IPR051200">
    <property type="entry name" value="Host-pathogen_enzymatic-act"/>
</dbReference>
<reference evidence="3 4" key="1">
    <citation type="submission" date="2016-12" db="EMBL/GenBank/DDBJ databases">
        <title>Genome sequencing of Methylocaldum marinum.</title>
        <authorList>
            <person name="Takeuchi M."/>
            <person name="Kamagata Y."/>
            <person name="Hiraoka S."/>
            <person name="Oshima K."/>
            <person name="Hattori M."/>
            <person name="Iwasaki W."/>
        </authorList>
    </citation>
    <scope>NUCLEOTIDE SEQUENCE [LARGE SCALE GENOMIC DNA]</scope>
    <source>
        <strain evidence="3 4">S8</strain>
    </source>
</reference>
<evidence type="ECO:0000313" key="3">
    <source>
        <dbReference type="EMBL" id="BBA34723.1"/>
    </source>
</evidence>
<dbReference type="SUPFAM" id="SSF49503">
    <property type="entry name" value="Cupredoxins"/>
    <property type="match status" value="1"/>
</dbReference>
<dbReference type="InterPro" id="IPR015943">
    <property type="entry name" value="WD40/YVTN_repeat-like_dom_sf"/>
</dbReference>